<reference evidence="4" key="1">
    <citation type="submission" date="2016-10" db="EMBL/GenBank/DDBJ databases">
        <authorList>
            <person name="Varghese N."/>
            <person name="Submissions S."/>
        </authorList>
    </citation>
    <scope>NUCLEOTIDE SEQUENCE [LARGE SCALE GENOMIC DNA]</scope>
    <source>
        <strain evidence="4">CGMCC 4.6609</strain>
    </source>
</reference>
<evidence type="ECO:0000313" key="4">
    <source>
        <dbReference type="Proteomes" id="UP000199691"/>
    </source>
</evidence>
<feature type="domain" description="Histidine kinase/HSP90-like ATPase" evidence="2">
    <location>
        <begin position="23"/>
        <end position="125"/>
    </location>
</feature>
<gene>
    <name evidence="3" type="ORF">SAMN05421507_103347</name>
</gene>
<dbReference type="InterPro" id="IPR050267">
    <property type="entry name" value="Anti-sigma-factor_SerPK"/>
</dbReference>
<dbReference type="CDD" id="cd16936">
    <property type="entry name" value="HATPase_RsbW-like"/>
    <property type="match status" value="1"/>
</dbReference>
<dbReference type="Proteomes" id="UP000199691">
    <property type="component" value="Unassembled WGS sequence"/>
</dbReference>
<dbReference type="EMBL" id="FNIX01000003">
    <property type="protein sequence ID" value="SDO68483.1"/>
    <property type="molecule type" value="Genomic_DNA"/>
</dbReference>
<protein>
    <submittedName>
        <fullName evidence="3">Histidine kinase-like ATPase domain-containing protein</fullName>
    </submittedName>
</protein>
<evidence type="ECO:0000313" key="3">
    <source>
        <dbReference type="EMBL" id="SDO68483.1"/>
    </source>
</evidence>
<dbReference type="InterPro" id="IPR003594">
    <property type="entry name" value="HATPase_dom"/>
</dbReference>
<keyword evidence="4" id="KW-1185">Reference proteome</keyword>
<dbReference type="GO" id="GO:0004674">
    <property type="term" value="F:protein serine/threonine kinase activity"/>
    <property type="evidence" value="ECO:0007669"/>
    <property type="project" value="UniProtKB-KW"/>
</dbReference>
<keyword evidence="3" id="KW-0418">Kinase</keyword>
<name>A0A1H0LK88_9PSEU</name>
<dbReference type="AlphaFoldDB" id="A0A1H0LK88"/>
<keyword evidence="3" id="KW-0808">Transferase</keyword>
<dbReference type="InterPro" id="IPR036890">
    <property type="entry name" value="HATPase_C_sf"/>
</dbReference>
<dbReference type="STRING" id="641025.SAMN05421507_103347"/>
<organism evidence="3 4">
    <name type="scientific">Lentzea jiangxiensis</name>
    <dbReference type="NCBI Taxonomy" id="641025"/>
    <lineage>
        <taxon>Bacteria</taxon>
        <taxon>Bacillati</taxon>
        <taxon>Actinomycetota</taxon>
        <taxon>Actinomycetes</taxon>
        <taxon>Pseudonocardiales</taxon>
        <taxon>Pseudonocardiaceae</taxon>
        <taxon>Lentzea</taxon>
    </lineage>
</organism>
<evidence type="ECO:0000256" key="1">
    <source>
        <dbReference type="ARBA" id="ARBA00022527"/>
    </source>
</evidence>
<dbReference type="Gene3D" id="3.30.565.10">
    <property type="entry name" value="Histidine kinase-like ATPase, C-terminal domain"/>
    <property type="match status" value="1"/>
</dbReference>
<proteinExistence type="predicted"/>
<evidence type="ECO:0000259" key="2">
    <source>
        <dbReference type="Pfam" id="PF13581"/>
    </source>
</evidence>
<dbReference type="RefSeq" id="WP_245733377.1">
    <property type="nucleotide sequence ID" value="NZ_FNIX01000003.1"/>
</dbReference>
<keyword evidence="1" id="KW-0723">Serine/threonine-protein kinase</keyword>
<accession>A0A1H0LK88</accession>
<dbReference type="SUPFAM" id="SSF55874">
    <property type="entry name" value="ATPase domain of HSP90 chaperone/DNA topoisomerase II/histidine kinase"/>
    <property type="match status" value="1"/>
</dbReference>
<dbReference type="PANTHER" id="PTHR35526:SF3">
    <property type="entry name" value="ANTI-SIGMA-F FACTOR RSBW"/>
    <property type="match status" value="1"/>
</dbReference>
<sequence length="140" mass="15085">MKTVDEDSKSLVLDLPVEPTIVMAELRGQLTSALADLGEDHVYDVLLVVTELVCNVLDHASGFGRLRVLRHATRCEVTVEVDDGSPVLPVHGRSRLGDTRGRGIVVVDKLAREWGTRPAAGGKTVFAVVRCPEDGEARCG</sequence>
<dbReference type="Pfam" id="PF13581">
    <property type="entry name" value="HATPase_c_2"/>
    <property type="match status" value="1"/>
</dbReference>
<dbReference type="PANTHER" id="PTHR35526">
    <property type="entry name" value="ANTI-SIGMA-F FACTOR RSBW-RELATED"/>
    <property type="match status" value="1"/>
</dbReference>